<dbReference type="Proteomes" id="UP000281431">
    <property type="component" value="Unassembled WGS sequence"/>
</dbReference>
<organism evidence="2 3">
    <name type="scientific">Natrarchaeobius chitinivorans</name>
    <dbReference type="NCBI Taxonomy" id="1679083"/>
    <lineage>
        <taxon>Archaea</taxon>
        <taxon>Methanobacteriati</taxon>
        <taxon>Methanobacteriota</taxon>
        <taxon>Stenosarchaea group</taxon>
        <taxon>Halobacteria</taxon>
        <taxon>Halobacteriales</taxon>
        <taxon>Natrialbaceae</taxon>
        <taxon>Natrarchaeobius</taxon>
    </lineage>
</organism>
<accession>A0A3N6LXR2</accession>
<evidence type="ECO:0000256" key="1">
    <source>
        <dbReference type="SAM" id="MobiDB-lite"/>
    </source>
</evidence>
<comment type="caution">
    <text evidence="2">The sequence shown here is derived from an EMBL/GenBank/DDBJ whole genome shotgun (WGS) entry which is preliminary data.</text>
</comment>
<dbReference type="EMBL" id="REFZ01000033">
    <property type="protein sequence ID" value="RQG95573.1"/>
    <property type="molecule type" value="Genomic_DNA"/>
</dbReference>
<gene>
    <name evidence="2" type="ORF">EA472_21660</name>
</gene>
<protein>
    <submittedName>
        <fullName evidence="2">Uncharacterized protein</fullName>
    </submittedName>
</protein>
<name>A0A3N6LXR2_NATCH</name>
<keyword evidence="3" id="KW-1185">Reference proteome</keyword>
<evidence type="ECO:0000313" key="2">
    <source>
        <dbReference type="EMBL" id="RQG95573.1"/>
    </source>
</evidence>
<dbReference type="AlphaFoldDB" id="A0A3N6LXR2"/>
<feature type="region of interest" description="Disordered" evidence="1">
    <location>
        <begin position="32"/>
        <end position="61"/>
    </location>
</feature>
<reference evidence="2 3" key="1">
    <citation type="submission" date="2018-10" db="EMBL/GenBank/DDBJ databases">
        <title>Natrarchaeobius chitinivorans gen. nov., sp. nov., and Natrarchaeobius haloalkaliphilus sp. nov., alkaliphilic, chitin-utilizing haloarchaea from hypersaline alkaline lakes.</title>
        <authorList>
            <person name="Sorokin D.Y."/>
            <person name="Elcheninov A.G."/>
            <person name="Kostrikina N.A."/>
            <person name="Bale N.J."/>
            <person name="Sinninghe Damste J.S."/>
            <person name="Khijniak T.V."/>
            <person name="Kublanov I.V."/>
            <person name="Toshchakov S.V."/>
        </authorList>
    </citation>
    <scope>NUCLEOTIDE SEQUENCE [LARGE SCALE GENOMIC DNA]</scope>
    <source>
        <strain evidence="2 3">AArcht7</strain>
    </source>
</reference>
<feature type="compositionally biased region" description="Polar residues" evidence="1">
    <location>
        <begin position="44"/>
        <end position="61"/>
    </location>
</feature>
<sequence>MDTADAVSLPSSIPQPQLSCINNLLQKSVDPLKDGCTDTKRESQGLSFGHSPSCSLPNQQP</sequence>
<feature type="compositionally biased region" description="Basic and acidic residues" evidence="1">
    <location>
        <begin position="32"/>
        <end position="43"/>
    </location>
</feature>
<proteinExistence type="predicted"/>
<evidence type="ECO:0000313" key="3">
    <source>
        <dbReference type="Proteomes" id="UP000281431"/>
    </source>
</evidence>